<name>A0A7V4U300_CALAY</name>
<dbReference type="SUPFAM" id="SSF53383">
    <property type="entry name" value="PLP-dependent transferases"/>
    <property type="match status" value="1"/>
</dbReference>
<dbReference type="EMBL" id="DRQG01000142">
    <property type="protein sequence ID" value="HGY57008.1"/>
    <property type="molecule type" value="Genomic_DNA"/>
</dbReference>
<keyword evidence="4 6" id="KW-0560">Oxidoreductase</keyword>
<dbReference type="InterPro" id="IPR015422">
    <property type="entry name" value="PyrdxlP-dep_Trfase_small"/>
</dbReference>
<organism evidence="9">
    <name type="scientific">Caldithrix abyssi</name>
    <dbReference type="NCBI Taxonomy" id="187145"/>
    <lineage>
        <taxon>Bacteria</taxon>
        <taxon>Pseudomonadati</taxon>
        <taxon>Calditrichota</taxon>
        <taxon>Calditrichia</taxon>
        <taxon>Calditrichales</taxon>
        <taxon>Calditrichaceae</taxon>
        <taxon>Caldithrix</taxon>
    </lineage>
</organism>
<evidence type="ECO:0000256" key="5">
    <source>
        <dbReference type="ARBA" id="ARBA00049026"/>
    </source>
</evidence>
<dbReference type="FunFam" id="3.40.640.10:FF:000224">
    <property type="entry name" value="Probable glycine dehydrogenase (decarboxylating) subunit 2"/>
    <property type="match status" value="1"/>
</dbReference>
<dbReference type="GO" id="GO:0030170">
    <property type="term" value="F:pyridoxal phosphate binding"/>
    <property type="evidence" value="ECO:0007669"/>
    <property type="project" value="TreeGrafter"/>
</dbReference>
<comment type="catalytic activity">
    <reaction evidence="5 6">
        <text>N(6)-[(R)-lipoyl]-L-lysyl-[glycine-cleavage complex H protein] + glycine + H(+) = N(6)-[(R)-S(8)-aminomethyldihydrolipoyl]-L-lysyl-[glycine-cleavage complex H protein] + CO2</text>
        <dbReference type="Rhea" id="RHEA:24304"/>
        <dbReference type="Rhea" id="RHEA-COMP:10494"/>
        <dbReference type="Rhea" id="RHEA-COMP:10495"/>
        <dbReference type="ChEBI" id="CHEBI:15378"/>
        <dbReference type="ChEBI" id="CHEBI:16526"/>
        <dbReference type="ChEBI" id="CHEBI:57305"/>
        <dbReference type="ChEBI" id="CHEBI:83099"/>
        <dbReference type="ChEBI" id="CHEBI:83143"/>
        <dbReference type="EC" id="1.4.4.2"/>
    </reaction>
</comment>
<dbReference type="PANTHER" id="PTHR11773:SF1">
    <property type="entry name" value="GLYCINE DEHYDROGENASE (DECARBOXYLATING), MITOCHONDRIAL"/>
    <property type="match status" value="1"/>
</dbReference>
<dbReference type="GO" id="GO:0005960">
    <property type="term" value="C:glycine cleavage complex"/>
    <property type="evidence" value="ECO:0007669"/>
    <property type="project" value="TreeGrafter"/>
</dbReference>
<proteinExistence type="inferred from homology"/>
<comment type="cofactor">
    <cofactor evidence="1 6">
        <name>pyridoxal 5'-phosphate</name>
        <dbReference type="ChEBI" id="CHEBI:597326"/>
    </cofactor>
</comment>
<feature type="domain" description="Glycine dehydrogenase C-terminal" evidence="8">
    <location>
        <begin position="350"/>
        <end position="449"/>
    </location>
</feature>
<evidence type="ECO:0000256" key="6">
    <source>
        <dbReference type="HAMAP-Rule" id="MF_00713"/>
    </source>
</evidence>
<dbReference type="InterPro" id="IPR049316">
    <property type="entry name" value="GDC-P_C"/>
</dbReference>
<dbReference type="EC" id="1.4.4.2" evidence="6"/>
<dbReference type="GO" id="GO:0016594">
    <property type="term" value="F:glycine binding"/>
    <property type="evidence" value="ECO:0007669"/>
    <property type="project" value="TreeGrafter"/>
</dbReference>
<dbReference type="NCBIfam" id="NF003346">
    <property type="entry name" value="PRK04366.1"/>
    <property type="match status" value="1"/>
</dbReference>
<dbReference type="HAMAP" id="MF_00713">
    <property type="entry name" value="GcvPB"/>
    <property type="match status" value="1"/>
</dbReference>
<comment type="caution">
    <text evidence="9">The sequence shown here is derived from an EMBL/GenBank/DDBJ whole genome shotgun (WGS) entry which is preliminary data.</text>
</comment>
<dbReference type="Gene3D" id="3.40.640.10">
    <property type="entry name" value="Type I PLP-dependent aspartate aminotransferase-like (Major domain)"/>
    <property type="match status" value="1"/>
</dbReference>
<dbReference type="AlphaFoldDB" id="A0A7V4U300"/>
<dbReference type="InterPro" id="IPR020581">
    <property type="entry name" value="GDC_P"/>
</dbReference>
<dbReference type="GO" id="GO:0004375">
    <property type="term" value="F:glycine dehydrogenase (decarboxylating) activity"/>
    <property type="evidence" value="ECO:0007669"/>
    <property type="project" value="UniProtKB-EC"/>
</dbReference>
<dbReference type="Proteomes" id="UP000885779">
    <property type="component" value="Unassembled WGS sequence"/>
</dbReference>
<feature type="modified residue" description="N6-(pyridoxal phosphate)lysine" evidence="6">
    <location>
        <position position="269"/>
    </location>
</feature>
<reference evidence="9" key="1">
    <citation type="journal article" date="2020" name="mSystems">
        <title>Genome- and Community-Level Interaction Insights into Carbon Utilization and Element Cycling Functions of Hydrothermarchaeota in Hydrothermal Sediment.</title>
        <authorList>
            <person name="Zhou Z."/>
            <person name="Liu Y."/>
            <person name="Xu W."/>
            <person name="Pan J."/>
            <person name="Luo Z.H."/>
            <person name="Li M."/>
        </authorList>
    </citation>
    <scope>NUCLEOTIDE SEQUENCE [LARGE SCALE GENOMIC DNA]</scope>
    <source>
        <strain evidence="9">HyVt-577</strain>
    </source>
</reference>
<comment type="similarity">
    <text evidence="6">Belongs to the GcvP family. C-terminal subunit subfamily.</text>
</comment>
<evidence type="ECO:0000256" key="2">
    <source>
        <dbReference type="ARBA" id="ARBA00003788"/>
    </source>
</evidence>
<evidence type="ECO:0000313" key="9">
    <source>
        <dbReference type="EMBL" id="HGY57008.1"/>
    </source>
</evidence>
<comment type="subunit">
    <text evidence="6">The glycine cleavage system is composed of four proteins: P, T, L and H. In this organism, the P 'protein' is a heterodimer of two subunits.</text>
</comment>
<dbReference type="InterPro" id="IPR015424">
    <property type="entry name" value="PyrdxlP-dep_Trfase"/>
</dbReference>
<evidence type="ECO:0000259" key="8">
    <source>
        <dbReference type="Pfam" id="PF21478"/>
    </source>
</evidence>
<dbReference type="Gene3D" id="3.90.1150.10">
    <property type="entry name" value="Aspartate Aminotransferase, domain 1"/>
    <property type="match status" value="1"/>
</dbReference>
<feature type="domain" description="Glycine cleavage system P-protein N-terminal" evidence="7">
    <location>
        <begin position="31"/>
        <end position="300"/>
    </location>
</feature>
<dbReference type="CDD" id="cd00613">
    <property type="entry name" value="GDC-P"/>
    <property type="match status" value="1"/>
</dbReference>
<dbReference type="InterPro" id="IPR015421">
    <property type="entry name" value="PyrdxlP-dep_Trfase_major"/>
</dbReference>
<dbReference type="Pfam" id="PF02347">
    <property type="entry name" value="GDC-P"/>
    <property type="match status" value="1"/>
</dbReference>
<dbReference type="Pfam" id="PF21478">
    <property type="entry name" value="GcvP2_C"/>
    <property type="match status" value="1"/>
</dbReference>
<sequence length="484" mass="54033">MYRKLIFELSKEGRVGHVLPDADVPASSREELIPQNFLRSHPAELPQVPENEVVRHFTDLSVLNHHVDKSFYPLGSCTMKYNPKINEKLAGLSGFTDLHPAQPEETVQGALRLMFELQEYLKELTGFQGITLQPAAGAQGEMTGLLLIRKYHRLKGRNPKTILVPDSAHGTNPASAVISGFQIKTVRSTPAGLVDLDDLKSKLDEDTAGFMLTNPSTLGIFESQVSEIRRLMDQVDALMYMDGANMNALFGIVRPGDMGFDVMHLNLHKSFSTPHGGGGPGSGPVAVNNKLKNYLPVPIVVKEDNRFFLNYDLPDTVGRVHSFYGNFALLVRAYVYIRMIGKEGFRKIAEHSIVNANYLKKRLSEAYEIGFDAPSMHEFVLSAENQKKRGAKALDIAKRLLDFGLHPPTVYFPLIVKEAMMIEPTETESREMLDAFAEAMLQIDKEIDENPDIVLNAPHTTPVKRLDEAGAVRNLDVNYYKRTD</sequence>
<comment type="function">
    <text evidence="2 6">The glycine cleavage system catalyzes the degradation of glycine. The P protein binds the alpha-amino group of glycine through its pyridoxal phosphate cofactor; CO(2) is released and the remaining methylamine moiety is then transferred to the lipoamide cofactor of the H protein.</text>
</comment>
<accession>A0A7V4U300</accession>
<dbReference type="PANTHER" id="PTHR11773">
    <property type="entry name" value="GLYCINE DEHYDROGENASE, DECARBOXYLATING"/>
    <property type="match status" value="1"/>
</dbReference>
<keyword evidence="3 6" id="KW-0663">Pyridoxal phosphate</keyword>
<dbReference type="InterPro" id="IPR049315">
    <property type="entry name" value="GDC-P_N"/>
</dbReference>
<evidence type="ECO:0000256" key="3">
    <source>
        <dbReference type="ARBA" id="ARBA00022898"/>
    </source>
</evidence>
<evidence type="ECO:0000259" key="7">
    <source>
        <dbReference type="Pfam" id="PF02347"/>
    </source>
</evidence>
<evidence type="ECO:0000256" key="4">
    <source>
        <dbReference type="ARBA" id="ARBA00023002"/>
    </source>
</evidence>
<dbReference type="GO" id="GO:0019464">
    <property type="term" value="P:glycine decarboxylation via glycine cleavage system"/>
    <property type="evidence" value="ECO:0007669"/>
    <property type="project" value="UniProtKB-UniRule"/>
</dbReference>
<dbReference type="FunFam" id="3.90.1150.10:FF:000014">
    <property type="entry name" value="Probable glycine dehydrogenase (decarboxylating) subunit 2"/>
    <property type="match status" value="1"/>
</dbReference>
<gene>
    <name evidence="6" type="primary">gcvPB</name>
    <name evidence="9" type="ORF">ENK44_14970</name>
</gene>
<evidence type="ECO:0000256" key="1">
    <source>
        <dbReference type="ARBA" id="ARBA00001933"/>
    </source>
</evidence>
<dbReference type="GO" id="GO:0005829">
    <property type="term" value="C:cytosol"/>
    <property type="evidence" value="ECO:0007669"/>
    <property type="project" value="TreeGrafter"/>
</dbReference>
<dbReference type="InterPro" id="IPR023012">
    <property type="entry name" value="GcvPB"/>
</dbReference>
<protein>
    <recommendedName>
        <fullName evidence="6">Probable glycine dehydrogenase (decarboxylating) subunit 2</fullName>
        <ecNumber evidence="6">1.4.4.2</ecNumber>
    </recommendedName>
    <alternativeName>
        <fullName evidence="6">Glycine cleavage system P-protein subunit 2</fullName>
    </alternativeName>
    <alternativeName>
        <fullName evidence="6">Glycine decarboxylase subunit 2</fullName>
    </alternativeName>
    <alternativeName>
        <fullName evidence="6">Glycine dehydrogenase (aminomethyl-transferring) subunit 2</fullName>
    </alternativeName>
</protein>
<dbReference type="Gene3D" id="6.20.440.10">
    <property type="match status" value="1"/>
</dbReference>